<dbReference type="AlphaFoldDB" id="A0A8J5L9K2"/>
<name>A0A8J5L9K2_ZINOF</name>
<dbReference type="Proteomes" id="UP000734854">
    <property type="component" value="Unassembled WGS sequence"/>
</dbReference>
<reference evidence="3 4" key="1">
    <citation type="submission" date="2020-08" db="EMBL/GenBank/DDBJ databases">
        <title>Plant Genome Project.</title>
        <authorList>
            <person name="Zhang R.-G."/>
        </authorList>
    </citation>
    <scope>NUCLEOTIDE SEQUENCE [LARGE SCALE GENOMIC DNA]</scope>
    <source>
        <tissue evidence="3">Rhizome</tissue>
    </source>
</reference>
<feature type="region of interest" description="Disordered" evidence="1">
    <location>
        <begin position="20"/>
        <end position="43"/>
    </location>
</feature>
<evidence type="ECO:0000256" key="1">
    <source>
        <dbReference type="SAM" id="MobiDB-lite"/>
    </source>
</evidence>
<evidence type="ECO:0000313" key="4">
    <source>
        <dbReference type="Proteomes" id="UP000734854"/>
    </source>
</evidence>
<protein>
    <submittedName>
        <fullName evidence="3">Uncharacterized protein</fullName>
    </submittedName>
</protein>
<dbReference type="PANTHER" id="PTHR33868:SF2">
    <property type="entry name" value="EXPRESSED PROTEIN"/>
    <property type="match status" value="1"/>
</dbReference>
<dbReference type="EMBL" id="JACMSC010000010">
    <property type="protein sequence ID" value="KAG6505060.1"/>
    <property type="molecule type" value="Genomic_DNA"/>
</dbReference>
<organism evidence="3 4">
    <name type="scientific">Zingiber officinale</name>
    <name type="common">Ginger</name>
    <name type="synonym">Amomum zingiber</name>
    <dbReference type="NCBI Taxonomy" id="94328"/>
    <lineage>
        <taxon>Eukaryota</taxon>
        <taxon>Viridiplantae</taxon>
        <taxon>Streptophyta</taxon>
        <taxon>Embryophyta</taxon>
        <taxon>Tracheophyta</taxon>
        <taxon>Spermatophyta</taxon>
        <taxon>Magnoliopsida</taxon>
        <taxon>Liliopsida</taxon>
        <taxon>Zingiberales</taxon>
        <taxon>Zingiberaceae</taxon>
        <taxon>Zingiber</taxon>
    </lineage>
</organism>
<gene>
    <name evidence="3" type="ORF">ZIOFF_037408</name>
</gene>
<comment type="caution">
    <text evidence="3">The sequence shown here is derived from an EMBL/GenBank/DDBJ whole genome shotgun (WGS) entry which is preliminary data.</text>
</comment>
<accession>A0A8J5L9K2</accession>
<dbReference type="PANTHER" id="PTHR33868">
    <property type="entry name" value="EXPRESSED PROTEIN"/>
    <property type="match status" value="1"/>
</dbReference>
<keyword evidence="2" id="KW-0472">Membrane</keyword>
<keyword evidence="2" id="KW-1133">Transmembrane helix</keyword>
<evidence type="ECO:0000313" key="3">
    <source>
        <dbReference type="EMBL" id="KAG6505060.1"/>
    </source>
</evidence>
<sequence>MAAIEARFLWHRTANHCPVQEDATLASSPSSTEKHDSSGADTTSVPAVIPCNNSFETKWCLQLHPNIECLKDINFSHLSSIEHETDEKSLETISPASKFDGKPLAFDSIDDVLKMEESFLESPRMVSTDLMKNNSKTLVKEISMTTNYPQQPLKRKADMNFAYKEEELLVLKPDEQLPSRRIDKTSELGSPWDVINKSEPWWRSTDKDDLYLLVAQKSLLHIENCDLPKPTQIIGINKQADDNGVFQSSLDRNPTTGMCDANELDLILLVVCTILLTLGSFISFGLMHASSKILWSYAVTTEAVQKINNLKAIRQLRSLTLKRTQLLEALRHAQTRARKAEMSAQKAYREKEHAVKLLLDKDLIYLHTGNGY</sequence>
<keyword evidence="4" id="KW-1185">Reference proteome</keyword>
<feature type="transmembrane region" description="Helical" evidence="2">
    <location>
        <begin position="266"/>
        <end position="287"/>
    </location>
</feature>
<proteinExistence type="predicted"/>
<keyword evidence="2" id="KW-0812">Transmembrane</keyword>
<evidence type="ECO:0000256" key="2">
    <source>
        <dbReference type="SAM" id="Phobius"/>
    </source>
</evidence>